<proteinExistence type="predicted"/>
<dbReference type="Gene3D" id="2.130.10.10">
    <property type="entry name" value="YVTN repeat-like/Quinoprotein amine dehydrogenase"/>
    <property type="match status" value="1"/>
</dbReference>
<evidence type="ECO:0000256" key="1">
    <source>
        <dbReference type="SAM" id="Phobius"/>
    </source>
</evidence>
<gene>
    <name evidence="3" type="ORF">RM425_04625</name>
</gene>
<organism evidence="3 4">
    <name type="scientific">Blastococcus goldschmidtiae</name>
    <dbReference type="NCBI Taxonomy" id="3075546"/>
    <lineage>
        <taxon>Bacteria</taxon>
        <taxon>Bacillati</taxon>
        <taxon>Actinomycetota</taxon>
        <taxon>Actinomycetes</taxon>
        <taxon>Geodermatophilales</taxon>
        <taxon>Geodermatophilaceae</taxon>
        <taxon>Blastococcus</taxon>
    </lineage>
</organism>
<accession>A0ABU2K4S8</accession>
<dbReference type="Pfam" id="PF13360">
    <property type="entry name" value="PQQ_2"/>
    <property type="match status" value="1"/>
</dbReference>
<keyword evidence="4" id="KW-1185">Reference proteome</keyword>
<dbReference type="RefSeq" id="WP_311343987.1">
    <property type="nucleotide sequence ID" value="NZ_JAVREI010000001.1"/>
</dbReference>
<protein>
    <submittedName>
        <fullName evidence="3">PQQ-binding-like beta-propeller repeat protein</fullName>
    </submittedName>
</protein>
<comment type="caution">
    <text evidence="3">The sequence shown here is derived from an EMBL/GenBank/DDBJ whole genome shotgun (WGS) entry which is preliminary data.</text>
</comment>
<dbReference type="InterPro" id="IPR015943">
    <property type="entry name" value="WD40/YVTN_repeat-like_dom_sf"/>
</dbReference>
<dbReference type="SUPFAM" id="SSF50998">
    <property type="entry name" value="Quinoprotein alcohol dehydrogenase-like"/>
    <property type="match status" value="1"/>
</dbReference>
<name>A0ABU2K4S8_9ACTN</name>
<reference evidence="4" key="1">
    <citation type="submission" date="2023-07" db="EMBL/GenBank/DDBJ databases">
        <title>30 novel species of actinomycetes from the DSMZ collection.</title>
        <authorList>
            <person name="Nouioui I."/>
        </authorList>
    </citation>
    <scope>NUCLEOTIDE SEQUENCE [LARGE SCALE GENOMIC DNA]</scope>
    <source>
        <strain evidence="4">DSM 46792</strain>
    </source>
</reference>
<dbReference type="SMART" id="SM00564">
    <property type="entry name" value="PQQ"/>
    <property type="match status" value="2"/>
</dbReference>
<evidence type="ECO:0000313" key="3">
    <source>
        <dbReference type="EMBL" id="MDT0275177.1"/>
    </source>
</evidence>
<sequence length="377" mass="38634">MPRSPSRPPLRAWLWIAATLALVVVAAMLWRNSDAAATESTTSAPADVLRGTPAGGVEEAWSAEGDPVPADVVEDGRVILGSEHGVRGLDAATGEEAWSYTRSNAQLCDLTVTDGVAVAVFRTAGRCDEAVALEAGTGVRAWTRSLDLRGDATLGSTASIVLASSPTGVLTFEPRGNNVRWRAGAPEGCRWLDAVAGSAGVAVLQRCADADAVQLRLYDGFEGSEHWTVDVPVPQGAEVSLLGADDLVGVRVPGEVRLFAPGGGGLRTSLPVAPEEAVGQIPAAGLVLVRTGNTLSAVDPASGATRWTTPAVGLPAAAPAETAELVVPTAEGFVRLDPLTGAELGRLPAPDVPADGVASALGPVVVLRLADEVRGYR</sequence>
<dbReference type="Proteomes" id="UP001183222">
    <property type="component" value="Unassembled WGS sequence"/>
</dbReference>
<dbReference type="EMBL" id="JAVREI010000001">
    <property type="protein sequence ID" value="MDT0275177.1"/>
    <property type="molecule type" value="Genomic_DNA"/>
</dbReference>
<feature type="domain" description="Pyrrolo-quinoline quinone repeat" evidence="2">
    <location>
        <begin position="66"/>
        <end position="176"/>
    </location>
</feature>
<dbReference type="InterPro" id="IPR011047">
    <property type="entry name" value="Quinoprotein_ADH-like_sf"/>
</dbReference>
<keyword evidence="1" id="KW-0472">Membrane</keyword>
<evidence type="ECO:0000313" key="4">
    <source>
        <dbReference type="Proteomes" id="UP001183222"/>
    </source>
</evidence>
<dbReference type="InterPro" id="IPR002372">
    <property type="entry name" value="PQQ_rpt_dom"/>
</dbReference>
<feature type="transmembrane region" description="Helical" evidence="1">
    <location>
        <begin position="12"/>
        <end position="30"/>
    </location>
</feature>
<keyword evidence="1" id="KW-1133">Transmembrane helix</keyword>
<dbReference type="InterPro" id="IPR018391">
    <property type="entry name" value="PQQ_b-propeller_rpt"/>
</dbReference>
<evidence type="ECO:0000259" key="2">
    <source>
        <dbReference type="Pfam" id="PF13360"/>
    </source>
</evidence>
<dbReference type="Gene3D" id="2.40.128.630">
    <property type="match status" value="1"/>
</dbReference>
<keyword evidence="1" id="KW-0812">Transmembrane</keyword>